<name>A0A1Y1XL77_9FUNG</name>
<protein>
    <recommendedName>
        <fullName evidence="3">Ankyrin</fullName>
    </recommendedName>
</protein>
<reference evidence="1 2" key="1">
    <citation type="submission" date="2016-08" db="EMBL/GenBank/DDBJ databases">
        <title>A Parts List for Fungal Cellulosomes Revealed by Comparative Genomics.</title>
        <authorList>
            <consortium name="DOE Joint Genome Institute"/>
            <person name="Haitjema C.H."/>
            <person name="Gilmore S.P."/>
            <person name="Henske J.K."/>
            <person name="Solomon K.V."/>
            <person name="De Groot R."/>
            <person name="Kuo A."/>
            <person name="Mondo S.J."/>
            <person name="Salamov A.A."/>
            <person name="Labutti K."/>
            <person name="Zhao Z."/>
            <person name="Chiniquy J."/>
            <person name="Barry K."/>
            <person name="Brewer H.M."/>
            <person name="Purvine S.O."/>
            <person name="Wright A.T."/>
            <person name="Boxma B."/>
            <person name="Van Alen T."/>
            <person name="Hackstein J.H."/>
            <person name="Baker S.E."/>
            <person name="Grigoriev I.V."/>
            <person name="O'Malley M.A."/>
        </authorList>
    </citation>
    <scope>NUCLEOTIDE SEQUENCE [LARGE SCALE GENOMIC DNA]</scope>
    <source>
        <strain evidence="1 2">S4</strain>
    </source>
</reference>
<sequence length="358" mass="42896">MNTVREENNNYTTEFFKKVYVKLENYIKENEIIKDNVIHLFTSMDIRTELEDYLFKYNISLKELNKIVNEIKKYILCLSIEYSKIYNSQLKMKDTIFQTNLSYIEYYIEDKKKTIYNTVIEIMKRDDLLEFKDYIYKHDLSLNDLNTDHYDLLIWAIENNISQEIIDIILLYYPSLNYYIFDIEEGDEVEKSPLSSAIAEDNFKLADILIKNKADINYKLFLNDIIKNLTVNKLLDDKNLRYILSNGFSLTYINNESSFIEDLIKASYPSYFIEIVFKFYIFDINFILNFLHYSKNKKGISTVQFNNIIKQEKCKIHIKDKWYSTAIKYGAFDAIDIFIEYDIRKEEAILNLIKKKKV</sequence>
<keyword evidence="2" id="KW-1185">Reference proteome</keyword>
<comment type="caution">
    <text evidence="1">The sequence shown here is derived from an EMBL/GenBank/DDBJ whole genome shotgun (WGS) entry which is preliminary data.</text>
</comment>
<reference evidence="1 2" key="2">
    <citation type="submission" date="2016-08" db="EMBL/GenBank/DDBJ databases">
        <title>Pervasive Adenine N6-methylation of Active Genes in Fungi.</title>
        <authorList>
            <consortium name="DOE Joint Genome Institute"/>
            <person name="Mondo S.J."/>
            <person name="Dannebaum R.O."/>
            <person name="Kuo R.C."/>
            <person name="Labutti K."/>
            <person name="Haridas S."/>
            <person name="Kuo A."/>
            <person name="Salamov A."/>
            <person name="Ahrendt S.R."/>
            <person name="Lipzen A."/>
            <person name="Sullivan W."/>
            <person name="Andreopoulos W.B."/>
            <person name="Clum A."/>
            <person name="Lindquist E."/>
            <person name="Daum C."/>
            <person name="Ramamoorthy G.K."/>
            <person name="Gryganskyi A."/>
            <person name="Culley D."/>
            <person name="Magnuson J.K."/>
            <person name="James T.Y."/>
            <person name="O'Malley M.A."/>
            <person name="Stajich J.E."/>
            <person name="Spatafora J.W."/>
            <person name="Visel A."/>
            <person name="Grigoriev I.V."/>
        </authorList>
    </citation>
    <scope>NUCLEOTIDE SEQUENCE [LARGE SCALE GENOMIC DNA]</scope>
    <source>
        <strain evidence="1 2">S4</strain>
    </source>
</reference>
<evidence type="ECO:0000313" key="1">
    <source>
        <dbReference type="EMBL" id="ORX86226.1"/>
    </source>
</evidence>
<gene>
    <name evidence="1" type="ORF">BCR32DRAFT_325101</name>
</gene>
<evidence type="ECO:0000313" key="2">
    <source>
        <dbReference type="Proteomes" id="UP000193944"/>
    </source>
</evidence>
<dbReference type="Proteomes" id="UP000193944">
    <property type="component" value="Unassembled WGS sequence"/>
</dbReference>
<dbReference type="Gene3D" id="1.25.40.20">
    <property type="entry name" value="Ankyrin repeat-containing domain"/>
    <property type="match status" value="1"/>
</dbReference>
<dbReference type="AlphaFoldDB" id="A0A1Y1XL77"/>
<dbReference type="SUPFAM" id="SSF48403">
    <property type="entry name" value="Ankyrin repeat"/>
    <property type="match status" value="1"/>
</dbReference>
<evidence type="ECO:0008006" key="3">
    <source>
        <dbReference type="Google" id="ProtNLM"/>
    </source>
</evidence>
<accession>A0A1Y1XL77</accession>
<organism evidence="1 2">
    <name type="scientific">Anaeromyces robustus</name>
    <dbReference type="NCBI Taxonomy" id="1754192"/>
    <lineage>
        <taxon>Eukaryota</taxon>
        <taxon>Fungi</taxon>
        <taxon>Fungi incertae sedis</taxon>
        <taxon>Chytridiomycota</taxon>
        <taxon>Chytridiomycota incertae sedis</taxon>
        <taxon>Neocallimastigomycetes</taxon>
        <taxon>Neocallimastigales</taxon>
        <taxon>Neocallimastigaceae</taxon>
        <taxon>Anaeromyces</taxon>
    </lineage>
</organism>
<dbReference type="InterPro" id="IPR036770">
    <property type="entry name" value="Ankyrin_rpt-contain_sf"/>
</dbReference>
<dbReference type="OrthoDB" id="2139120at2759"/>
<dbReference type="EMBL" id="MCFG01000024">
    <property type="protein sequence ID" value="ORX86226.1"/>
    <property type="molecule type" value="Genomic_DNA"/>
</dbReference>
<proteinExistence type="predicted"/>